<feature type="region of interest" description="Disordered" evidence="1">
    <location>
        <begin position="31"/>
        <end position="79"/>
    </location>
</feature>
<dbReference type="EMBL" id="JACYNN010000005">
    <property type="protein sequence ID" value="MBD8106641.1"/>
    <property type="molecule type" value="Genomic_DNA"/>
</dbReference>
<evidence type="ECO:0000256" key="1">
    <source>
        <dbReference type="SAM" id="MobiDB-lite"/>
    </source>
</evidence>
<name>A0ABR8ZT49_9GAMM</name>
<dbReference type="Proteomes" id="UP000661012">
    <property type="component" value="Unassembled WGS sequence"/>
</dbReference>
<proteinExistence type="predicted"/>
<gene>
    <name evidence="2" type="ORF">IFT93_09430</name>
</gene>
<keyword evidence="3" id="KW-1185">Reference proteome</keyword>
<protein>
    <submittedName>
        <fullName evidence="2">Uncharacterized protein</fullName>
    </submittedName>
</protein>
<sequence length="110" mass="11590">MGLLRREFRKNGDVNQSNVFHLSLEYAPERANAGGGSVAARGQEKPGVGRHLTEGGAGDDLGGGAGAAPRISHSFEPVKEPVIEPNPALLEAIEKVKKHAIGKLEDAEKN</sequence>
<reference evidence="2 3" key="1">
    <citation type="journal article" date="2020" name="FEMS Microbiol. Ecol.">
        <title>Temporal dynamics of bacterial communities during seed development and maturation.</title>
        <authorList>
            <person name="Chesneau G."/>
            <person name="Torres-Cortes G."/>
            <person name="Briand M."/>
            <person name="Darrasse A."/>
            <person name="Preveaux A."/>
            <person name="Marais C."/>
            <person name="Jacques M.A."/>
            <person name="Shade A."/>
            <person name="Barret M."/>
        </authorList>
    </citation>
    <scope>NUCLEOTIDE SEQUENCE [LARGE SCALE GENOMIC DNA]</scope>
    <source>
        <strain evidence="2 3">CFBP13732</strain>
    </source>
</reference>
<organism evidence="2 3">
    <name type="scientific">Erwinia persicina</name>
    <dbReference type="NCBI Taxonomy" id="55211"/>
    <lineage>
        <taxon>Bacteria</taxon>
        <taxon>Pseudomonadati</taxon>
        <taxon>Pseudomonadota</taxon>
        <taxon>Gammaproteobacteria</taxon>
        <taxon>Enterobacterales</taxon>
        <taxon>Erwiniaceae</taxon>
        <taxon>Erwinia</taxon>
    </lineage>
</organism>
<dbReference type="RefSeq" id="WP_191931025.1">
    <property type="nucleotide sequence ID" value="NZ_JACYNM010000005.1"/>
</dbReference>
<accession>A0ABR8ZT49</accession>
<evidence type="ECO:0000313" key="3">
    <source>
        <dbReference type="Proteomes" id="UP000661012"/>
    </source>
</evidence>
<feature type="compositionally biased region" description="Gly residues" evidence="1">
    <location>
        <begin position="55"/>
        <end position="66"/>
    </location>
</feature>
<comment type="caution">
    <text evidence="2">The sequence shown here is derived from an EMBL/GenBank/DDBJ whole genome shotgun (WGS) entry which is preliminary data.</text>
</comment>
<evidence type="ECO:0000313" key="2">
    <source>
        <dbReference type="EMBL" id="MBD8106641.1"/>
    </source>
</evidence>